<dbReference type="GO" id="GO:0072380">
    <property type="term" value="C:TRC complex"/>
    <property type="evidence" value="ECO:0007669"/>
    <property type="project" value="TreeGrafter"/>
</dbReference>
<comment type="caution">
    <text evidence="1">The sequence shown here is derived from an EMBL/GenBank/DDBJ whole genome shotgun (WGS) entry which is preliminary data.</text>
</comment>
<dbReference type="InterPro" id="IPR038084">
    <property type="entry name" value="PduO/GlcC-like_sf"/>
</dbReference>
<dbReference type="Proteomes" id="UP000449547">
    <property type="component" value="Unassembled WGS sequence"/>
</dbReference>
<dbReference type="GO" id="GO:0006620">
    <property type="term" value="P:post-translational protein targeting to endoplasmic reticulum membrane"/>
    <property type="evidence" value="ECO:0007669"/>
    <property type="project" value="TreeGrafter"/>
</dbReference>
<dbReference type="EMBL" id="SWFT01000064">
    <property type="protein sequence ID" value="KAA8904136.1"/>
    <property type="molecule type" value="Genomic_DNA"/>
</dbReference>
<reference evidence="1 2" key="1">
    <citation type="submission" date="2019-07" db="EMBL/GenBank/DDBJ databases">
        <title>Genome assembly of two rare yeast pathogens: Diutina rugosa and Trichomonascus ciferrii.</title>
        <authorList>
            <person name="Mixao V."/>
            <person name="Saus E."/>
            <person name="Hansen A."/>
            <person name="Lass-Flor C."/>
            <person name="Gabaldon T."/>
        </authorList>
    </citation>
    <scope>NUCLEOTIDE SEQUENCE [LARGE SCALE GENOMIC DNA]</scope>
    <source>
        <strain evidence="1 2">CBS 613</strain>
    </source>
</reference>
<dbReference type="OMA" id="AWIDRKR"/>
<protein>
    <recommendedName>
        <fullName evidence="3">Heme-degrading domain-containing protein</fullName>
    </recommendedName>
</protein>
<accession>A0A642US73</accession>
<dbReference type="Gene3D" id="3.30.450.150">
    <property type="entry name" value="Haem-degrading domain"/>
    <property type="match status" value="1"/>
</dbReference>
<dbReference type="AlphaFoldDB" id="A0A642US73"/>
<dbReference type="PIRSF" id="PIRSF008757">
    <property type="entry name" value="UCP008757"/>
    <property type="match status" value="1"/>
</dbReference>
<proteinExistence type="predicted"/>
<dbReference type="VEuPathDB" id="FungiDB:DIURU_002088"/>
<keyword evidence="2" id="KW-1185">Reference proteome</keyword>
<evidence type="ECO:0008006" key="3">
    <source>
        <dbReference type="Google" id="ProtNLM"/>
    </source>
</evidence>
<dbReference type="GeneID" id="54780739"/>
<name>A0A642US73_DIURU</name>
<dbReference type="InterPro" id="IPR010371">
    <property type="entry name" value="YBR137W-like"/>
</dbReference>
<dbReference type="PANTHER" id="PTHR28255:SF1">
    <property type="entry name" value="UPF0303 PROTEIN YBR137W"/>
    <property type="match status" value="1"/>
</dbReference>
<dbReference type="InterPro" id="IPR005624">
    <property type="entry name" value="PduO/GlcC-like"/>
</dbReference>
<dbReference type="RefSeq" id="XP_034013221.1">
    <property type="nucleotide sequence ID" value="XM_034154701.1"/>
</dbReference>
<evidence type="ECO:0000313" key="1">
    <source>
        <dbReference type="EMBL" id="KAA8904136.1"/>
    </source>
</evidence>
<dbReference type="Pfam" id="PF03928">
    <property type="entry name" value="HbpS-like"/>
    <property type="match status" value="1"/>
</dbReference>
<organism evidence="1 2">
    <name type="scientific">Diutina rugosa</name>
    <name type="common">Yeast</name>
    <name type="synonym">Candida rugosa</name>
    <dbReference type="NCBI Taxonomy" id="5481"/>
    <lineage>
        <taxon>Eukaryota</taxon>
        <taxon>Fungi</taxon>
        <taxon>Dikarya</taxon>
        <taxon>Ascomycota</taxon>
        <taxon>Saccharomycotina</taxon>
        <taxon>Pichiomycetes</taxon>
        <taxon>Debaryomycetaceae</taxon>
        <taxon>Diutina</taxon>
    </lineage>
</organism>
<gene>
    <name evidence="1" type="ORF">DIURU_002088</name>
</gene>
<dbReference type="PANTHER" id="PTHR28255">
    <property type="match status" value="1"/>
</dbReference>
<evidence type="ECO:0000313" key="2">
    <source>
        <dbReference type="Proteomes" id="UP000449547"/>
    </source>
</evidence>
<dbReference type="OrthoDB" id="2209940at2759"/>
<dbReference type="SUPFAM" id="SSF143744">
    <property type="entry name" value="GlcG-like"/>
    <property type="match status" value="1"/>
</dbReference>
<sequence length="172" mass="19060">MPSFEDIQKQEANEAETTRLLSFDTVDAFEIGSLVRLKALEKYPNKPVVVDVSLASGQVLFHATTPVAGSSLDNDIWIKRKAKTVFRFGWSSYFMGQKLAYKKKSLEQANFCSETEYATHGGAVPIRIEGFDGVLAVLVVSGLAQEQDHQLAIEGLQEYRANQGRTRADSLD</sequence>